<protein>
    <submittedName>
        <fullName evidence="1">Uncharacterized protein</fullName>
    </submittedName>
</protein>
<proteinExistence type="predicted"/>
<reference evidence="1 2" key="1">
    <citation type="submission" date="2019-06" db="EMBL/GenBank/DDBJ databases">
        <title>A novel species of marine bacteria.</title>
        <authorList>
            <person name="Wang Y."/>
        </authorList>
    </citation>
    <scope>NUCLEOTIDE SEQUENCE [LARGE SCALE GENOMIC DNA]</scope>
    <source>
        <strain evidence="1 2">MA1-10</strain>
    </source>
</reference>
<comment type="caution">
    <text evidence="1">The sequence shown here is derived from an EMBL/GenBank/DDBJ whole genome shotgun (WGS) entry which is preliminary data.</text>
</comment>
<dbReference type="AlphaFoldDB" id="A0A545SNJ0"/>
<organism evidence="1 2">
    <name type="scientific">Aliiroseovarius halocynthiae</name>
    <dbReference type="NCBI Taxonomy" id="985055"/>
    <lineage>
        <taxon>Bacteria</taxon>
        <taxon>Pseudomonadati</taxon>
        <taxon>Pseudomonadota</taxon>
        <taxon>Alphaproteobacteria</taxon>
        <taxon>Rhodobacterales</taxon>
        <taxon>Paracoccaceae</taxon>
        <taxon>Aliiroseovarius</taxon>
    </lineage>
</organism>
<keyword evidence="2" id="KW-1185">Reference proteome</keyword>
<accession>A0A545SNJ0</accession>
<gene>
    <name evidence="1" type="ORF">FIL88_12575</name>
</gene>
<dbReference type="Proteomes" id="UP000315816">
    <property type="component" value="Unassembled WGS sequence"/>
</dbReference>
<sequence>MRCVCAAFGVVVALSACVQPSAQVQPRKGATFLPDAQGLAVQPSAQRVDFGRSPKGVIPALTRELGRPAVLPLTGCPTGIAQRMRWGDLELTFTSERFVGWKQGEGQHGRVCT</sequence>
<name>A0A545SNJ0_9RHOB</name>
<dbReference type="RefSeq" id="WP_142854222.1">
    <property type="nucleotide sequence ID" value="NZ_FXWW01000005.1"/>
</dbReference>
<dbReference type="EMBL" id="VICH01000009">
    <property type="protein sequence ID" value="TQV66558.1"/>
    <property type="molecule type" value="Genomic_DNA"/>
</dbReference>
<dbReference type="PROSITE" id="PS51257">
    <property type="entry name" value="PROKAR_LIPOPROTEIN"/>
    <property type="match status" value="1"/>
</dbReference>
<dbReference type="OrthoDB" id="7867825at2"/>
<evidence type="ECO:0000313" key="2">
    <source>
        <dbReference type="Proteomes" id="UP000315816"/>
    </source>
</evidence>
<evidence type="ECO:0000313" key="1">
    <source>
        <dbReference type="EMBL" id="TQV66558.1"/>
    </source>
</evidence>